<evidence type="ECO:0000256" key="2">
    <source>
        <dbReference type="SAM" id="MobiDB-lite"/>
    </source>
</evidence>
<dbReference type="InterPro" id="IPR052155">
    <property type="entry name" value="Biofilm_reg_signaling"/>
</dbReference>
<feature type="domain" description="GGDEF" evidence="4">
    <location>
        <begin position="403"/>
        <end position="538"/>
    </location>
</feature>
<name>E8U8X4_DEIML</name>
<evidence type="ECO:0000256" key="1">
    <source>
        <dbReference type="PROSITE-ProRule" id="PRU00339"/>
    </source>
</evidence>
<dbReference type="HOGENOM" id="CLU_000445_70_20_0"/>
<dbReference type="Gene3D" id="1.25.40.10">
    <property type="entry name" value="Tetratricopeptide repeat domain"/>
    <property type="match status" value="2"/>
</dbReference>
<dbReference type="SMART" id="SM00028">
    <property type="entry name" value="TPR"/>
    <property type="match status" value="6"/>
</dbReference>
<dbReference type="KEGG" id="dmr:Deima_1866"/>
<protein>
    <submittedName>
        <fullName evidence="5">Diguanylate cyclase/phosphodiesterase</fullName>
    </submittedName>
</protein>
<dbReference type="STRING" id="709986.Deima_1866"/>
<organism evidence="5 6">
    <name type="scientific">Deinococcus maricopensis (strain DSM 21211 / LMG 22137 / NRRL B-23946 / LB-34)</name>
    <dbReference type="NCBI Taxonomy" id="709986"/>
    <lineage>
        <taxon>Bacteria</taxon>
        <taxon>Thermotogati</taxon>
        <taxon>Deinococcota</taxon>
        <taxon>Deinococci</taxon>
        <taxon>Deinococcales</taxon>
        <taxon>Deinococcaceae</taxon>
        <taxon>Deinococcus</taxon>
    </lineage>
</organism>
<dbReference type="AlphaFoldDB" id="E8U8X4"/>
<reference evidence="5 6" key="1">
    <citation type="journal article" date="2011" name="Stand. Genomic Sci.">
        <title>Complete genome sequence of Deinococcus maricopensis type strain (LB-34).</title>
        <authorList>
            <person name="Pukall R."/>
            <person name="Zeytun A."/>
            <person name="Lucas S."/>
            <person name="Lapidus A."/>
            <person name="Hammon N."/>
            <person name="Deshpande S."/>
            <person name="Nolan M."/>
            <person name="Cheng J.F."/>
            <person name="Pitluck S."/>
            <person name="Liolios K."/>
            <person name="Pagani I."/>
            <person name="Mikhailova N."/>
            <person name="Ivanova N."/>
            <person name="Mavromatis K."/>
            <person name="Pati A."/>
            <person name="Tapia R."/>
            <person name="Han C."/>
            <person name="Goodwin L."/>
            <person name="Chen A."/>
            <person name="Palaniappan K."/>
            <person name="Land M."/>
            <person name="Hauser L."/>
            <person name="Chang Y.J."/>
            <person name="Jeffries C.D."/>
            <person name="Brambilla E.M."/>
            <person name="Rohde M."/>
            <person name="Goker M."/>
            <person name="Detter J.C."/>
            <person name="Woyke T."/>
            <person name="Bristow J."/>
            <person name="Eisen J.A."/>
            <person name="Markowitz V."/>
            <person name="Hugenholtz P."/>
            <person name="Kyrpides N.C."/>
            <person name="Klenk H.P."/>
        </authorList>
    </citation>
    <scope>NUCLEOTIDE SEQUENCE [LARGE SCALE GENOMIC DNA]</scope>
    <source>
        <strain evidence="6">DSM 21211 / LMG 22137 / NRRL B-23946 / LB-34</strain>
    </source>
</reference>
<dbReference type="InterPro" id="IPR011990">
    <property type="entry name" value="TPR-like_helical_dom_sf"/>
</dbReference>
<dbReference type="Pfam" id="PF00563">
    <property type="entry name" value="EAL"/>
    <property type="match status" value="1"/>
</dbReference>
<dbReference type="CDD" id="cd01949">
    <property type="entry name" value="GGDEF"/>
    <property type="match status" value="1"/>
</dbReference>
<feature type="region of interest" description="Disordered" evidence="2">
    <location>
        <begin position="343"/>
        <end position="362"/>
    </location>
</feature>
<dbReference type="PANTHER" id="PTHR44757:SF2">
    <property type="entry name" value="BIOFILM ARCHITECTURE MAINTENANCE PROTEIN MBAA"/>
    <property type="match status" value="1"/>
</dbReference>
<gene>
    <name evidence="5" type="ordered locus">Deima_1866</name>
</gene>
<feature type="repeat" description="TPR" evidence="1">
    <location>
        <begin position="203"/>
        <end position="236"/>
    </location>
</feature>
<dbReference type="Gene3D" id="3.20.20.450">
    <property type="entry name" value="EAL domain"/>
    <property type="match status" value="1"/>
</dbReference>
<keyword evidence="6" id="KW-1185">Reference proteome</keyword>
<reference evidence="6" key="2">
    <citation type="submission" date="2011-01" db="EMBL/GenBank/DDBJ databases">
        <title>The complete genome of Deinococcus maricopensis DSM 21211.</title>
        <authorList>
            <consortium name="US DOE Joint Genome Institute (JGI-PGF)"/>
            <person name="Lucas S."/>
            <person name="Copeland A."/>
            <person name="Lapidus A."/>
            <person name="Goodwin L."/>
            <person name="Pitluck S."/>
            <person name="Kyrpides N."/>
            <person name="Mavromatis K."/>
            <person name="Pagani I."/>
            <person name="Ivanova N."/>
            <person name="Ovchinnikova G."/>
            <person name="Zeytun A."/>
            <person name="Detter J.C."/>
            <person name="Han C."/>
            <person name="Land M."/>
            <person name="Hauser L."/>
            <person name="Markowitz V."/>
            <person name="Cheng J.-F."/>
            <person name="Hugenholtz P."/>
            <person name="Woyke T."/>
            <person name="Wu D."/>
            <person name="Pukall R."/>
            <person name="Gehrich-Schroeter G."/>
            <person name="Brambilla E."/>
            <person name="Klenk H.-P."/>
            <person name="Eisen J.A."/>
        </authorList>
    </citation>
    <scope>NUCLEOTIDE SEQUENCE [LARGE SCALE GENOMIC DNA]</scope>
    <source>
        <strain evidence="6">DSM 21211 / LMG 22137 / NRRL B-23946 / LB-34</strain>
    </source>
</reference>
<accession>E8U8X4</accession>
<dbReference type="EMBL" id="CP002454">
    <property type="protein sequence ID" value="ADV67513.1"/>
    <property type="molecule type" value="Genomic_DNA"/>
</dbReference>
<evidence type="ECO:0000259" key="4">
    <source>
        <dbReference type="PROSITE" id="PS50887"/>
    </source>
</evidence>
<dbReference type="InterPro" id="IPR001633">
    <property type="entry name" value="EAL_dom"/>
</dbReference>
<dbReference type="PROSITE" id="PS50005">
    <property type="entry name" value="TPR"/>
    <property type="match status" value="1"/>
</dbReference>
<dbReference type="eggNOG" id="COG5001">
    <property type="taxonomic scope" value="Bacteria"/>
</dbReference>
<dbReference type="SMART" id="SM00052">
    <property type="entry name" value="EAL"/>
    <property type="match status" value="1"/>
</dbReference>
<evidence type="ECO:0000313" key="6">
    <source>
        <dbReference type="Proteomes" id="UP000008635"/>
    </source>
</evidence>
<dbReference type="InterPro" id="IPR043128">
    <property type="entry name" value="Rev_trsase/Diguanyl_cyclase"/>
</dbReference>
<dbReference type="InterPro" id="IPR029787">
    <property type="entry name" value="Nucleotide_cyclase"/>
</dbReference>
<dbReference type="Pfam" id="PF00990">
    <property type="entry name" value="GGDEF"/>
    <property type="match status" value="1"/>
</dbReference>
<dbReference type="InterPro" id="IPR035919">
    <property type="entry name" value="EAL_sf"/>
</dbReference>
<dbReference type="PANTHER" id="PTHR44757">
    <property type="entry name" value="DIGUANYLATE CYCLASE DGCP"/>
    <property type="match status" value="1"/>
</dbReference>
<dbReference type="SMART" id="SM00267">
    <property type="entry name" value="GGDEF"/>
    <property type="match status" value="1"/>
</dbReference>
<dbReference type="PROSITE" id="PS50887">
    <property type="entry name" value="GGDEF"/>
    <property type="match status" value="1"/>
</dbReference>
<dbReference type="CDD" id="cd01948">
    <property type="entry name" value="EAL"/>
    <property type="match status" value="1"/>
</dbReference>
<evidence type="ECO:0000313" key="5">
    <source>
        <dbReference type="EMBL" id="ADV67513.1"/>
    </source>
</evidence>
<dbReference type="RefSeq" id="WP_013557018.1">
    <property type="nucleotide sequence ID" value="NC_014958.1"/>
</dbReference>
<evidence type="ECO:0000259" key="3">
    <source>
        <dbReference type="PROSITE" id="PS50883"/>
    </source>
</evidence>
<sequence length="795" mass="86785">MTSPSIPHILQQARSYRGVDDERATLLFEQAAALARDARDGRLLADALNGLAGLEHARGDSHAALVRLREAHDLHRQVGNAAGQAAVLCNLGALYTDLGNYNTALEHLLAASTTLQGHDDPVRASNVAANLARVYEELQQPEPAEAHYRQALDLARANGHADGEMIFSMNYGDFQRKHGRYHHARRLLDRALALAGDRSAPAGAALHMLGQLHADEGDTDEALRAYDRALPLARAGEDLDAQLAIITSQAQAHLKRGAPAEARAALEDAIILAEDAGRHRTRAKLLDLLATAHAQEGAHARAYTVARRAHTAEADVLRAEADRQTRQLTTQYELERARQDLDAQRRKYDAEREAKEKAERETRERLVELERQALYDALTGLPNRLLLADRYRTAVEHASAHGERLTLGVIDLNKFKHINDTLGHHIGDLLLIEVARRLEPVIGPRDTVARTGGDEFVLILRDTPDDAAVLNAARRVVAAFDPTFTLETHDLNVRPSLGVAVYPDDARTWEDLFEHADKAMYNAKTRGSGFERHAAGDEGGFAPITLEGAVHHALALGQFDLMYQPLTLPDGRVRGAEALLRWEHPHFGSVPPGVFLPLAERTGLSVPIGAWVLQEACRVARHWDGRVLSVNLSPRQFTHPDLTTFVQDALDASGLSPHLLELEVSEEMLQRAPDRARAALTALRALGVRIVIDNFGAGFTSFAALKHAGVDGVKLDPALVRDLKGDGTHGRDEAMLEGVVRLAQAIHLDVIAKGVETPEQQAFLARLGVNAVQGFLFAHPQGAEAFARHLAAHPG</sequence>
<dbReference type="SUPFAM" id="SSF55073">
    <property type="entry name" value="Nucleotide cyclase"/>
    <property type="match status" value="1"/>
</dbReference>
<dbReference type="NCBIfam" id="TIGR00254">
    <property type="entry name" value="GGDEF"/>
    <property type="match status" value="1"/>
</dbReference>
<keyword evidence="1" id="KW-0802">TPR repeat</keyword>
<dbReference type="OrthoDB" id="55051at2"/>
<proteinExistence type="predicted"/>
<dbReference type="Pfam" id="PF13424">
    <property type="entry name" value="TPR_12"/>
    <property type="match status" value="2"/>
</dbReference>
<dbReference type="SUPFAM" id="SSF48452">
    <property type="entry name" value="TPR-like"/>
    <property type="match status" value="2"/>
</dbReference>
<dbReference type="SUPFAM" id="SSF141868">
    <property type="entry name" value="EAL domain-like"/>
    <property type="match status" value="1"/>
</dbReference>
<dbReference type="Gene3D" id="3.30.70.270">
    <property type="match status" value="1"/>
</dbReference>
<dbReference type="InterPro" id="IPR019734">
    <property type="entry name" value="TPR_rpt"/>
</dbReference>
<dbReference type="Proteomes" id="UP000008635">
    <property type="component" value="Chromosome"/>
</dbReference>
<dbReference type="InterPro" id="IPR000160">
    <property type="entry name" value="GGDEF_dom"/>
</dbReference>
<feature type="domain" description="EAL" evidence="3">
    <location>
        <begin position="543"/>
        <end position="794"/>
    </location>
</feature>
<dbReference type="PROSITE" id="PS50883">
    <property type="entry name" value="EAL"/>
    <property type="match status" value="1"/>
</dbReference>